<protein>
    <submittedName>
        <fullName evidence="6">Uncharacterized protein</fullName>
    </submittedName>
</protein>
<organism evidence="6 7">
    <name type="scientific">Podospora aff. communis PSN243</name>
    <dbReference type="NCBI Taxonomy" id="3040156"/>
    <lineage>
        <taxon>Eukaryota</taxon>
        <taxon>Fungi</taxon>
        <taxon>Dikarya</taxon>
        <taxon>Ascomycota</taxon>
        <taxon>Pezizomycotina</taxon>
        <taxon>Sordariomycetes</taxon>
        <taxon>Sordariomycetidae</taxon>
        <taxon>Sordariales</taxon>
        <taxon>Podosporaceae</taxon>
        <taxon>Podospora</taxon>
    </lineage>
</organism>
<dbReference type="Proteomes" id="UP001321760">
    <property type="component" value="Unassembled WGS sequence"/>
</dbReference>
<feature type="domain" description="Tc toxin complex TcA C-terminal TcB-binding" evidence="3">
    <location>
        <begin position="2371"/>
        <end position="2680"/>
    </location>
</feature>
<evidence type="ECO:0000313" key="6">
    <source>
        <dbReference type="EMBL" id="KAK4455336.1"/>
    </source>
</evidence>
<feature type="coiled-coil region" evidence="1">
    <location>
        <begin position="2366"/>
        <end position="2393"/>
    </location>
</feature>
<evidence type="ECO:0000256" key="1">
    <source>
        <dbReference type="SAM" id="Coils"/>
    </source>
</evidence>
<gene>
    <name evidence="6" type="ORF">QBC34DRAFT_460231</name>
</gene>
<evidence type="ECO:0000259" key="3">
    <source>
        <dbReference type="Pfam" id="PF18276"/>
    </source>
</evidence>
<dbReference type="InterPro" id="IPR046839">
    <property type="entry name" value="ABC_toxin_N"/>
</dbReference>
<dbReference type="InterPro" id="IPR041079">
    <property type="entry name" value="Neuraminidase-like"/>
</dbReference>
<comment type="caution">
    <text evidence="6">The sequence shown here is derived from an EMBL/GenBank/DDBJ whole genome shotgun (WGS) entry which is preliminary data.</text>
</comment>
<accession>A0AAV9H3L4</accession>
<proteinExistence type="predicted"/>
<dbReference type="EMBL" id="MU865914">
    <property type="protein sequence ID" value="KAK4455336.1"/>
    <property type="molecule type" value="Genomic_DNA"/>
</dbReference>
<keyword evidence="7" id="KW-1185">Reference proteome</keyword>
<feature type="region of interest" description="Disordered" evidence="2">
    <location>
        <begin position="284"/>
        <end position="303"/>
    </location>
</feature>
<feature type="domain" description="ABC toxin N-terminal" evidence="5">
    <location>
        <begin position="1290"/>
        <end position="1410"/>
    </location>
</feature>
<reference evidence="6" key="1">
    <citation type="journal article" date="2023" name="Mol. Phylogenet. Evol.">
        <title>Genome-scale phylogeny and comparative genomics of the fungal order Sordariales.</title>
        <authorList>
            <person name="Hensen N."/>
            <person name="Bonometti L."/>
            <person name="Westerberg I."/>
            <person name="Brannstrom I.O."/>
            <person name="Guillou S."/>
            <person name="Cros-Aarteil S."/>
            <person name="Calhoun S."/>
            <person name="Haridas S."/>
            <person name="Kuo A."/>
            <person name="Mondo S."/>
            <person name="Pangilinan J."/>
            <person name="Riley R."/>
            <person name="LaButti K."/>
            <person name="Andreopoulos B."/>
            <person name="Lipzen A."/>
            <person name="Chen C."/>
            <person name="Yan M."/>
            <person name="Daum C."/>
            <person name="Ng V."/>
            <person name="Clum A."/>
            <person name="Steindorff A."/>
            <person name="Ohm R.A."/>
            <person name="Martin F."/>
            <person name="Silar P."/>
            <person name="Natvig D.O."/>
            <person name="Lalanne C."/>
            <person name="Gautier V."/>
            <person name="Ament-Velasquez S.L."/>
            <person name="Kruys A."/>
            <person name="Hutchinson M.I."/>
            <person name="Powell A.J."/>
            <person name="Barry K."/>
            <person name="Miller A.N."/>
            <person name="Grigoriev I.V."/>
            <person name="Debuchy R."/>
            <person name="Gladieux P."/>
            <person name="Hiltunen Thoren M."/>
            <person name="Johannesson H."/>
        </authorList>
    </citation>
    <scope>NUCLEOTIDE SEQUENCE</scope>
    <source>
        <strain evidence="6">PSN243</strain>
    </source>
</reference>
<name>A0AAV9H3L4_9PEZI</name>
<dbReference type="Pfam" id="PF20220">
    <property type="entry name" value="ABC_toxin_N"/>
    <property type="match status" value="1"/>
</dbReference>
<dbReference type="Pfam" id="PF18276">
    <property type="entry name" value="TcA_TcB_BD"/>
    <property type="match status" value="1"/>
</dbReference>
<dbReference type="InterPro" id="IPR040840">
    <property type="entry name" value="TcA_TcB_BD"/>
</dbReference>
<evidence type="ECO:0000259" key="4">
    <source>
        <dbReference type="Pfam" id="PF18413"/>
    </source>
</evidence>
<evidence type="ECO:0000313" key="7">
    <source>
        <dbReference type="Proteomes" id="UP001321760"/>
    </source>
</evidence>
<reference evidence="6" key="2">
    <citation type="submission" date="2023-05" db="EMBL/GenBank/DDBJ databases">
        <authorList>
            <consortium name="Lawrence Berkeley National Laboratory"/>
            <person name="Steindorff A."/>
            <person name="Hensen N."/>
            <person name="Bonometti L."/>
            <person name="Westerberg I."/>
            <person name="Brannstrom I.O."/>
            <person name="Guillou S."/>
            <person name="Cros-Aarteil S."/>
            <person name="Calhoun S."/>
            <person name="Haridas S."/>
            <person name="Kuo A."/>
            <person name="Mondo S."/>
            <person name="Pangilinan J."/>
            <person name="Riley R."/>
            <person name="Labutti K."/>
            <person name="Andreopoulos B."/>
            <person name="Lipzen A."/>
            <person name="Chen C."/>
            <person name="Yanf M."/>
            <person name="Daum C."/>
            <person name="Ng V."/>
            <person name="Clum A."/>
            <person name="Ohm R."/>
            <person name="Martin F."/>
            <person name="Silar P."/>
            <person name="Natvig D."/>
            <person name="Lalanne C."/>
            <person name="Gautier V."/>
            <person name="Ament-Velasquez S.L."/>
            <person name="Kruys A."/>
            <person name="Hutchinson M.I."/>
            <person name="Powell A.J."/>
            <person name="Barry K."/>
            <person name="Miller A.N."/>
            <person name="Grigoriev I.V."/>
            <person name="Debuchy R."/>
            <person name="Gladieux P."/>
            <person name="Thoren M.H."/>
            <person name="Johannesson H."/>
        </authorList>
    </citation>
    <scope>NUCLEOTIDE SEQUENCE</scope>
    <source>
        <strain evidence="6">PSN243</strain>
    </source>
</reference>
<sequence>MAAPNRNPTGESDELHSILQALLDPQFYDEHVSSQVLEATTLQSFVNELCEDHDDELPQQLKSKLVLFGGLRGVLKLPSALCSQILLDPQTPCENMSDVIAHYWERLNADDSTRPHAVSLFETKPAAVISTLITRGHFQHHLPPAVRDNVLSILRGLDDSLNLLKQPLSPDIEALRALPGPEKQAARRFFGSIQQLCQIVIQPTDLPVLVALGFSSVEHVAYSPLATFRAMLAPQGIDTGHASKIHGEAKKVQRTAEQTHLALMFQDPSQDLRKGEPALLFGSSSSLTAKSGNKDGISPSSPSLGGNNMSTWFGDLDDMGCPDCCSVTSPAAYFVDLLRFLKNIPAGSALVPTGVSLKNAPPPPQSLLAKLFLRRPELGDLLLSCRNTSERVPYIDLVNEILESAIIYLEDKDNIGSGLALKSYNADSEEPLDHDLAPSSPGAAAKKQVPRDTANVNYALYDQVISEAVFPSSVFPYDQSVDALRSYLASSGVNPSEVLQCFETSSSPEDARGAHKKETLSRSRAASILNLTEGDFLALTEESFCSLDAARLDKGRPELSREDYQTEAGLHPSCYYWGYSSDEEGAMTMIQAEEELEPGVEHEGLTFIKEQLLPRLGESFATVVKLLKTRFMAKQLVVQPWKSSSSSNQQQVSQQLGDFRLRDRDGGPLDVFSLQRLEQLVRLWRRLRQETTAGLKENDQAVSWNLEDVDDALCMFGEPSPPPKGPLAITPATIKKIANIAQIARMSRVDPGRVLALFSKSATYLQQLPITRAVQSKSAREQDQASAPSRYLALLLASLDLAYSEFAQIEADEQLFLESPITDDTVFLFYRLSGLAKLFGVPYAQMTPLLAVLGEKDGAPILSSPEGLLRLLKKWQGFAAEGWSADALCATADQKAPDAQADVEKAATFVAKCLPVASKRVPLVDQAIVTAVQSVEPSLTLEMMDIFLNTPASTAPGGSVRDLVKSVATLASSRTATNQGDDVDNTILFFTQDTVLSIQATVSPGSEAPKSLALGFERSCPMTTASPAASATTTPIRVSGSVTISTTDPLPMVSISWPGELRDITLSFGAPTSKAAGQPRASPPLPPYTIARTGIAQISTALKQLRVYATLVKQYKIGTPELQVLAPLLLRPTSRHTGLIDDIHSYALIRKTLAGPGKENEVARLVYWFCTTTRNPLASVKETSLRFSRSSLLSQPLAEQLLVGNAQAQQPLARADRLAFLGKMADQARILSTAGLKQDSVPLLFSMATPLGFGKKSAATGTRPETALVHHLRAALVAREAYQALSTAQDRLRNNRRRALVQYLLQHPAMRSWGVQDEGGLFEFFLIDVQMSSALETTRIQQAISTVQLFVHRCLLGREKDVDARSISQDRWSWMQRLSTWEANRRVFLYPESYIDPTLRDNKTEIFKSVVEEAAMQNSLDDQVLRRILRGYVYGVHDVANLRVEAVYYDIERIGDTGIESPQGEGVYHFFARSRNAPYAYFYRSMEHTKKGNAMPSSVWTAWMKVPIEMASHDADADGVALERPGTYVVPVVWQKRLMVFMPKIALQTKVDKTANAGGKVTTTTSADNKSSTGTVNVGNPASVSVDIRLAWTELVDFVFVAPKQSGATLNVPADASGKAPAFDSFRFQALPSNDTISVLVYQNVSGTNKCLGQFVLQGATVAFTAAKFMGYTPRLQDANFPPTQFGSLTLSAVAPPKPGERTVAKPAGSPVDSGNWPKLPLPELGNGVAPASSMTWTLNSKYGSETGIVADVTSAASRGREPWFLLPSTTASVPLYNTLAESLRQALASDDGVEQIYRVMDKAALSNMAHSHAFGNSVTLAQCREDATPHAIYNWEAGFHVVALIVERLISLQQFDRALEYARLVFDATGSNQEAPHAGTNVESWRPTWRFPPFRDTATRTHGTAESVLKALGPSSGADATMESRILAWRRSPFRPHVVARNRPLAYMKRFVIKYIEALVAAGDLLFRQNSLELVPLAVQKYVEALHVFGPSPETATQLQNSRKFKSYNQLAHITDDFSNASVASRLSFPYFVPLGQRGANAGNDDDDDDDDLQGFPRTRYFGIQANRDFVKLRGLIEDRLFKIRNSLDINGNPRKLSLWDPPINPMDLVKAVAATGGNVRAALQGDTGLLAPSVNGRVLPRKRFAVLLSKAFELCAELKASSANLLAAIEKKDGEALSVLRAKADSALQRITIEMKTHQKTEAELGLGQLEQQRRLAMHRINHYAALTGDARTDLVPKANEDFQEIEQAIPAPMDKDLRLTRHETLELTLADSSSYLNHLAADRDLASSLYFMLPMPVLNFQFMGLGGSQALPNLGQVDQTLAAALRARSLQASENSARASRIAQWTRQLQERRLQLNLAGIELKSIDKQVEAQKARIASLEADLRAQQHSADSAAQTLDFYTSKFTTEQLYSWMEAGIRTTLYQTYLAAMELARKVESVHVFERGPEPTGAVGSGGARSGPFIAPAGYWDNSRHGLQAGDQLWLALKQLELAYLAKDDGVMSAANVVKNVSLRQLDPAALLTLRELGDASFKLPETVFDLDFPGHYFRRIKSVAFSIHCIAGPYTSISCTATLVDHKYRCSPSLIGSGANGYADKTTAAGTDDRFVGQDIQVPITSVAISSGQQDAGVFDLNFSGEDYQPFEGAGAISTWRLRLPDTVAQFDYRSISDVVLHMRYTARDGGDALRQAASAAAKSSIGSAAAANTLLLDMRQDAPDSWFSLGVPTTTGSQRIVTMRSVAERMPFYAKAAKGIKITGVTLYAAGPAEAQLKKMTFAMFGQRDHVPQDEVRLKWAEKFGGGNLHKFTVGAAQLAEAGGNGAPPAVGSLDVMKGATWYMSVDGEATAAGVGDAKASLSDVMMLVSYALVA</sequence>
<dbReference type="Pfam" id="PF18413">
    <property type="entry name" value="Neuraminidase"/>
    <property type="match status" value="1"/>
</dbReference>
<evidence type="ECO:0000256" key="2">
    <source>
        <dbReference type="SAM" id="MobiDB-lite"/>
    </source>
</evidence>
<evidence type="ECO:0000259" key="5">
    <source>
        <dbReference type="Pfam" id="PF20220"/>
    </source>
</evidence>
<feature type="region of interest" description="Disordered" evidence="2">
    <location>
        <begin position="1697"/>
        <end position="1716"/>
    </location>
</feature>
<feature type="domain" description="Neuraminidase-like" evidence="4">
    <location>
        <begin position="1445"/>
        <end position="1643"/>
    </location>
</feature>
<keyword evidence="1" id="KW-0175">Coiled coil</keyword>